<keyword evidence="11" id="KW-1185">Reference proteome</keyword>
<proteinExistence type="inferred from homology"/>
<accession>A0AAW9Q9K0</accession>
<dbReference type="RefSeq" id="WP_332291256.1">
    <property type="nucleotide sequence ID" value="NZ_JAZIBG010000036.1"/>
</dbReference>
<feature type="chain" id="PRO_5043835821" description="beta-glucosidase" evidence="8">
    <location>
        <begin position="24"/>
        <end position="749"/>
    </location>
</feature>
<evidence type="ECO:0000313" key="10">
    <source>
        <dbReference type="EMBL" id="MEF7615909.1"/>
    </source>
</evidence>
<feature type="domain" description="Glycoside hydrolase family 3 N-terminal" evidence="9">
    <location>
        <begin position="135"/>
        <end position="445"/>
    </location>
</feature>
<dbReference type="Gene3D" id="3.40.50.1700">
    <property type="entry name" value="Glycoside hydrolase family 3 C-terminal domain"/>
    <property type="match status" value="1"/>
</dbReference>
<dbReference type="InterPro" id="IPR001764">
    <property type="entry name" value="Glyco_hydro_3_N"/>
</dbReference>
<dbReference type="PRINTS" id="PR00133">
    <property type="entry name" value="GLHYDRLASE3"/>
</dbReference>
<keyword evidence="4 8" id="KW-0732">Signal</keyword>
<name>A0AAW9Q9K0_9BURK</name>
<dbReference type="GO" id="GO:0009251">
    <property type="term" value="P:glucan catabolic process"/>
    <property type="evidence" value="ECO:0007669"/>
    <property type="project" value="TreeGrafter"/>
</dbReference>
<dbReference type="GO" id="GO:0008422">
    <property type="term" value="F:beta-glucosidase activity"/>
    <property type="evidence" value="ECO:0007669"/>
    <property type="project" value="UniProtKB-EC"/>
</dbReference>
<dbReference type="EMBL" id="JAZIBG010000036">
    <property type="protein sequence ID" value="MEF7615909.1"/>
    <property type="molecule type" value="Genomic_DNA"/>
</dbReference>
<gene>
    <name evidence="10" type="ORF">V4F39_18485</name>
</gene>
<dbReference type="InterPro" id="IPR036962">
    <property type="entry name" value="Glyco_hydro_3_N_sf"/>
</dbReference>
<feature type="signal peptide" evidence="8">
    <location>
        <begin position="1"/>
        <end position="23"/>
    </location>
</feature>
<evidence type="ECO:0000256" key="6">
    <source>
        <dbReference type="ARBA" id="ARBA00023295"/>
    </source>
</evidence>
<reference evidence="10 11" key="1">
    <citation type="submission" date="2024-02" db="EMBL/GenBank/DDBJ databases">
        <title>Genome sequence of Aquincola sp. MAHUQ-54.</title>
        <authorList>
            <person name="Huq M.A."/>
        </authorList>
    </citation>
    <scope>NUCLEOTIDE SEQUENCE [LARGE SCALE GENOMIC DNA]</scope>
    <source>
        <strain evidence="10 11">MAHUQ-54</strain>
    </source>
</reference>
<protein>
    <recommendedName>
        <fullName evidence="3">beta-glucosidase</fullName>
        <ecNumber evidence="3">3.2.1.21</ecNumber>
    </recommendedName>
</protein>
<keyword evidence="6" id="KW-0326">Glycosidase</keyword>
<keyword evidence="5 10" id="KW-0378">Hydrolase</keyword>
<dbReference type="SUPFAM" id="SSF51445">
    <property type="entry name" value="(Trans)glycosidases"/>
    <property type="match status" value="1"/>
</dbReference>
<evidence type="ECO:0000256" key="4">
    <source>
        <dbReference type="ARBA" id="ARBA00022729"/>
    </source>
</evidence>
<dbReference type="Proteomes" id="UP001336250">
    <property type="component" value="Unassembled WGS sequence"/>
</dbReference>
<evidence type="ECO:0000256" key="3">
    <source>
        <dbReference type="ARBA" id="ARBA00012744"/>
    </source>
</evidence>
<dbReference type="Pfam" id="PF00933">
    <property type="entry name" value="Glyco_hydro_3"/>
    <property type="match status" value="1"/>
</dbReference>
<organism evidence="10 11">
    <name type="scientific">Aquincola agrisoli</name>
    <dbReference type="NCBI Taxonomy" id="3119538"/>
    <lineage>
        <taxon>Bacteria</taxon>
        <taxon>Pseudomonadati</taxon>
        <taxon>Pseudomonadota</taxon>
        <taxon>Betaproteobacteria</taxon>
        <taxon>Burkholderiales</taxon>
        <taxon>Sphaerotilaceae</taxon>
        <taxon>Aquincola</taxon>
    </lineage>
</organism>
<dbReference type="PROSITE" id="PS51257">
    <property type="entry name" value="PROKAR_LIPOPROTEIN"/>
    <property type="match status" value="1"/>
</dbReference>
<dbReference type="AlphaFoldDB" id="A0AAW9Q9K0"/>
<comment type="catalytic activity">
    <reaction evidence="1">
        <text>Hydrolysis of terminal, non-reducing beta-D-glucosyl residues with release of beta-D-glucose.</text>
        <dbReference type="EC" id="3.2.1.21"/>
    </reaction>
</comment>
<sequence>MTKTIRFRQTAMALAIGAGSAGVATLAGCGGSDDEIRQPVISARAKAVITVDGKQFKDANANGRLDAYEDWRRPVDERIDDLVAQMTLEEKAGLMLIDTMNAGTAGAPPASAANFIETQKMRRFIFRSVVTASPTGSQVTPEQAANFTNAVQEMSEASRLGIPALFKSNARNHYDKDPRVGINEASGAFTEFPKEAGLAAAALGAGDMSLVKDFAQVMGSEWKSIGLRGMYGYMADLSTEPRWYRVHETFTEDADLNADIMKTLVRTLQGTRLKDGTSVSPDSAVALTLKHFPGGGPQEMGLDPHYAHGKNQAYPGGNFGYHLKPFKAALDAGVSAVMPYYGVPINVTYEGVTYEQTGMAFSKQIVTDLLRGKLGFQGYVNSDTGIINDRAWGLEKKTVAERVAAAINGGTETLSGFNVNKTIIDLVTAGLVPEARVTEAAKRLLKEQFQLGLFENPYVDATLAAAVIGSDAHRATGMDIQRKSVVLLQNLDQGGTKTLPLKAGAKVYTMGLAKSDTDKYGYAVTDGEALVGGVRPSAAGHDYAVIRIEVSNNKLVPGTTTRYTSTYRSNDPATGGRINPATGQSWGSPDRCVSKADYSAEDAVKACLDNGLNFGGSFPWENGMMSFTEMDAAQSWLISPPLDQIKAVMNEVGARKTVLAIYFRQPYVLDDASGLKNAGAIVAGFGVSNTALLDVLSGKVLATGAPFKPQGKLPFALANNSKAIVDNQPDVPGYPAADTLFPFGFGLTY</sequence>
<evidence type="ECO:0000256" key="8">
    <source>
        <dbReference type="SAM" id="SignalP"/>
    </source>
</evidence>
<comment type="caution">
    <text evidence="10">The sequence shown here is derived from an EMBL/GenBank/DDBJ whole genome shotgun (WGS) entry which is preliminary data.</text>
</comment>
<dbReference type="InterPro" id="IPR017853">
    <property type="entry name" value="GH"/>
</dbReference>
<dbReference type="SUPFAM" id="SSF52279">
    <property type="entry name" value="Beta-D-glucan exohydrolase, C-terminal domain"/>
    <property type="match status" value="1"/>
</dbReference>
<evidence type="ECO:0000256" key="2">
    <source>
        <dbReference type="ARBA" id="ARBA00005336"/>
    </source>
</evidence>
<feature type="region of interest" description="Disordered" evidence="7">
    <location>
        <begin position="562"/>
        <end position="586"/>
    </location>
</feature>
<evidence type="ECO:0000256" key="5">
    <source>
        <dbReference type="ARBA" id="ARBA00022801"/>
    </source>
</evidence>
<evidence type="ECO:0000256" key="1">
    <source>
        <dbReference type="ARBA" id="ARBA00000448"/>
    </source>
</evidence>
<dbReference type="PANTHER" id="PTHR30620">
    <property type="entry name" value="PERIPLASMIC BETA-GLUCOSIDASE-RELATED"/>
    <property type="match status" value="1"/>
</dbReference>
<dbReference type="InterPro" id="IPR036881">
    <property type="entry name" value="Glyco_hydro_3_C_sf"/>
</dbReference>
<dbReference type="Gene3D" id="3.20.20.300">
    <property type="entry name" value="Glycoside hydrolase, family 3, N-terminal domain"/>
    <property type="match status" value="1"/>
</dbReference>
<evidence type="ECO:0000256" key="7">
    <source>
        <dbReference type="SAM" id="MobiDB-lite"/>
    </source>
</evidence>
<evidence type="ECO:0000259" key="9">
    <source>
        <dbReference type="Pfam" id="PF00933"/>
    </source>
</evidence>
<dbReference type="EC" id="3.2.1.21" evidence="3"/>
<evidence type="ECO:0000313" key="11">
    <source>
        <dbReference type="Proteomes" id="UP001336250"/>
    </source>
</evidence>
<comment type="similarity">
    <text evidence="2">Belongs to the glycosyl hydrolase 3 family.</text>
</comment>
<dbReference type="PANTHER" id="PTHR30620:SF16">
    <property type="entry name" value="LYSOSOMAL BETA GLUCOSIDASE"/>
    <property type="match status" value="1"/>
</dbReference>
<dbReference type="InterPro" id="IPR051915">
    <property type="entry name" value="Cellulose_Degrad_GH3"/>
</dbReference>